<sequence>MGILDKVLKVFVGDKSKQDVSAIKPIVDKIKTFEQALEGLSHDELRAKTLEFKEKIAEARKPLIERQNELLAKAEETEDIDEREDIYQEADKIEDEIYEVTEGILNDILPEAFAVVKETAKRFVNNTEIPVTANAFDREVSGAKDYVTLEGDKAVWSNSWDAAGKPITWDMVHYDVQLIGGVAMHQGKIAEMQTGEGKTLVATLPVYLNALAGKGVHLVTVNDYLAKRDSAWMAPIFEFHGLSVDCIDHHTPNSDARRKAYNADITYGTNNEFGFDYLRDNMAHSPEDLVQRPHHYAIVDEVDSVLIDDARTPLIISGPIPKGDEHEFDVLKPKVSQIVDVQRKYLIGVLAEAKKLIAEGDTKEGGFQLLRVYRGIPKNKALIKFLSEEGVKQLLQKTENFYMQDNNREMPKVDAELYYVIDEKNNQVELTDKGVEYLSGKDDPNFFVMPEMGTEIAKIENKGLSSEEEAVLKEELFRDFGIKSERIHTLSQLLKAYALFEKDVQYVVMDNKVMIVDEQTGRIMDGRRYSDGLHQAIEAKENVKIEAATQTFATVTLQNYFRMYRKLSGMTGTAVTEAGEFWEIYKLDVVEIPTNKPIARDDREDLVYKTKREKYNAVIDEVVALSNAGRPVLIGTTNVEISELLGKMLSIRKIPHNVLNAKQHKREAEIVAEAGNAGQVTIATNMAGRGTDIKLSDEVKEAGGLAIVGTERHDSRRVDRQLRGRAGRQGDPGSSQFYVSLEDNLMRLFGSERIAKMMDRMGLKEGEVIQHSMISKSIERAQKKVEENNFGVRKRLLEYDDVMNAQREVVYKRRRHALHGERLRVDLANMIFDTSEGIAMSNKVANDYKNFEFELIRYFSMASPISEAEFAKMSEQEITGIIYKEAFKHYREKMQRAADLAYPVIENVYNTQRDRFKRIVVPFTDGVKNLQVVTDLEKAYETKGKQLINDFEKNITLAIVDDAWKTHLRKMDELKQSVQLAVHEQKDPLLIYKFEAFELFKAMIDQVNKDVISFLFKGEIPQETADTIQEAKKRKQDKLETQKEEIPNMDERAAQSRAAGQGASRQQQQVVETIVREQPKIGRNDKVTIKHVMSGESKVVKYKQAIPLIDKGEWVLVND</sequence>
<dbReference type="RefSeq" id="WP_320555557.1">
    <property type="nucleotide sequence ID" value="NZ_JAXDAE010000006.1"/>
</dbReference>
<evidence type="ECO:0000256" key="5">
    <source>
        <dbReference type="ARBA" id="ARBA00022490"/>
    </source>
</evidence>
<dbReference type="SMART" id="SM00958">
    <property type="entry name" value="SecA_PP_bind"/>
    <property type="match status" value="1"/>
</dbReference>
<feature type="domain" description="Helicase C-terminal" evidence="17">
    <location>
        <begin position="602"/>
        <end position="786"/>
    </location>
</feature>
<evidence type="ECO:0000259" key="16">
    <source>
        <dbReference type="PROSITE" id="PS51192"/>
    </source>
</evidence>
<keyword evidence="3 13" id="KW-0813">Transport</keyword>
<evidence type="ECO:0000259" key="17">
    <source>
        <dbReference type="PROSITE" id="PS51194"/>
    </source>
</evidence>
<dbReference type="PROSITE" id="PS51194">
    <property type="entry name" value="HELICASE_CTER"/>
    <property type="match status" value="1"/>
</dbReference>
<organism evidence="19 20">
    <name type="scientific">Winogradskyella aquimaris</name>
    <dbReference type="NCBI Taxonomy" id="864074"/>
    <lineage>
        <taxon>Bacteria</taxon>
        <taxon>Pseudomonadati</taxon>
        <taxon>Bacteroidota</taxon>
        <taxon>Flavobacteriia</taxon>
        <taxon>Flavobacteriales</taxon>
        <taxon>Flavobacteriaceae</taxon>
        <taxon>Winogradskyella</taxon>
    </lineage>
</organism>
<dbReference type="InterPro" id="IPR020937">
    <property type="entry name" value="SecA_CS"/>
</dbReference>
<feature type="region of interest" description="Disordered" evidence="15">
    <location>
        <begin position="1029"/>
        <end position="1068"/>
    </location>
</feature>
<dbReference type="PANTHER" id="PTHR30612:SF0">
    <property type="entry name" value="CHLOROPLAST PROTEIN-TRANSPORTING ATPASE"/>
    <property type="match status" value="1"/>
</dbReference>
<dbReference type="Pfam" id="PF07516">
    <property type="entry name" value="SecA_SW"/>
    <property type="match status" value="1"/>
</dbReference>
<evidence type="ECO:0000256" key="1">
    <source>
        <dbReference type="ARBA" id="ARBA00004170"/>
    </source>
</evidence>
<dbReference type="NCBIfam" id="NF009536">
    <property type="entry name" value="PRK12901.1"/>
    <property type="match status" value="1"/>
</dbReference>
<keyword evidence="4 13" id="KW-1003">Cell membrane</keyword>
<dbReference type="SUPFAM" id="SSF81767">
    <property type="entry name" value="Pre-protein crosslinking domain of SecA"/>
    <property type="match status" value="1"/>
</dbReference>
<evidence type="ECO:0000256" key="4">
    <source>
        <dbReference type="ARBA" id="ARBA00022475"/>
    </source>
</evidence>
<name>A0ABU5EM97_9FLAO</name>
<evidence type="ECO:0000256" key="8">
    <source>
        <dbReference type="ARBA" id="ARBA00022840"/>
    </source>
</evidence>
<dbReference type="SUPFAM" id="SSF52540">
    <property type="entry name" value="P-loop containing nucleoside triphosphate hydrolases"/>
    <property type="match status" value="2"/>
</dbReference>
<dbReference type="InterPro" id="IPR000185">
    <property type="entry name" value="SecA"/>
</dbReference>
<keyword evidence="6" id="KW-0997">Cell inner membrane</keyword>
<dbReference type="PANTHER" id="PTHR30612">
    <property type="entry name" value="SECA INNER MEMBRANE COMPONENT OF SEC PROTEIN SECRETION SYSTEM"/>
    <property type="match status" value="1"/>
</dbReference>
<evidence type="ECO:0000256" key="3">
    <source>
        <dbReference type="ARBA" id="ARBA00022448"/>
    </source>
</evidence>
<comment type="subcellular location">
    <subcellularLocation>
        <location evidence="13">Cell membrane</location>
        <topology evidence="13">Peripheral membrane protein</topology>
        <orientation evidence="13">Cytoplasmic side</orientation>
    </subcellularLocation>
    <subcellularLocation>
        <location evidence="13">Cytoplasm</location>
    </subcellularLocation>
    <subcellularLocation>
        <location evidence="1">Membrane</location>
        <topology evidence="1">Peripheral membrane protein</topology>
    </subcellularLocation>
    <text evidence="13">Distribution is 50-50.</text>
</comment>
<keyword evidence="8 13" id="KW-0067">ATP-binding</keyword>
<evidence type="ECO:0000256" key="12">
    <source>
        <dbReference type="ARBA" id="ARBA00023136"/>
    </source>
</evidence>
<comment type="caution">
    <text evidence="19">The sequence shown here is derived from an EMBL/GenBank/DDBJ whole genome shotgun (WGS) entry which is preliminary data.</text>
</comment>
<feature type="binding site" evidence="13">
    <location>
        <position position="177"/>
    </location>
    <ligand>
        <name>ATP</name>
        <dbReference type="ChEBI" id="CHEBI:30616"/>
    </ligand>
</feature>
<dbReference type="Pfam" id="PF01043">
    <property type="entry name" value="SecA_PP_bind"/>
    <property type="match status" value="1"/>
</dbReference>
<evidence type="ECO:0000256" key="11">
    <source>
        <dbReference type="ARBA" id="ARBA00023010"/>
    </source>
</evidence>
<dbReference type="InterPro" id="IPR014001">
    <property type="entry name" value="Helicase_ATP-bd"/>
</dbReference>
<evidence type="ECO:0000256" key="14">
    <source>
        <dbReference type="RuleBase" id="RU003874"/>
    </source>
</evidence>
<dbReference type="PROSITE" id="PS01312">
    <property type="entry name" value="SECA"/>
    <property type="match status" value="1"/>
</dbReference>
<dbReference type="InterPro" id="IPR027417">
    <property type="entry name" value="P-loop_NTPase"/>
</dbReference>
<dbReference type="InterPro" id="IPR014018">
    <property type="entry name" value="SecA_motor_DEAD"/>
</dbReference>
<feature type="domain" description="SecA family profile" evidence="18">
    <location>
        <begin position="5"/>
        <end position="770"/>
    </location>
</feature>
<dbReference type="Gene3D" id="1.10.3060.10">
    <property type="entry name" value="Helical scaffold and wing domains of SecA"/>
    <property type="match status" value="1"/>
</dbReference>
<keyword evidence="11 13" id="KW-0811">Translocation</keyword>
<dbReference type="HAMAP" id="MF_01382">
    <property type="entry name" value="SecA"/>
    <property type="match status" value="1"/>
</dbReference>
<dbReference type="InterPro" id="IPR011130">
    <property type="entry name" value="SecA_preprotein_X-link_dom"/>
</dbReference>
<dbReference type="SUPFAM" id="SSF81886">
    <property type="entry name" value="Helical scaffold and wing domains of SecA"/>
    <property type="match status" value="1"/>
</dbReference>
<dbReference type="InterPro" id="IPR036670">
    <property type="entry name" value="SecA_X-link_sf"/>
</dbReference>
<dbReference type="CDD" id="cd17928">
    <property type="entry name" value="DEXDc_SecA"/>
    <property type="match status" value="1"/>
</dbReference>
<evidence type="ECO:0000256" key="6">
    <source>
        <dbReference type="ARBA" id="ARBA00022519"/>
    </source>
</evidence>
<dbReference type="InterPro" id="IPR044722">
    <property type="entry name" value="SecA_SF2_C"/>
</dbReference>
<feature type="compositionally biased region" description="Low complexity" evidence="15">
    <location>
        <begin position="1055"/>
        <end position="1068"/>
    </location>
</feature>
<dbReference type="InterPro" id="IPR011116">
    <property type="entry name" value="SecA_Wing/Scaffold"/>
</dbReference>
<comment type="similarity">
    <text evidence="2 13 14">Belongs to the SecA family.</text>
</comment>
<evidence type="ECO:0000259" key="18">
    <source>
        <dbReference type="PROSITE" id="PS51196"/>
    </source>
</evidence>
<evidence type="ECO:0000256" key="13">
    <source>
        <dbReference type="HAMAP-Rule" id="MF_01382"/>
    </source>
</evidence>
<evidence type="ECO:0000256" key="15">
    <source>
        <dbReference type="SAM" id="MobiDB-lite"/>
    </source>
</evidence>
<dbReference type="Gene3D" id="3.90.1440.10">
    <property type="entry name" value="SecA, preprotein cross-linking domain"/>
    <property type="match status" value="1"/>
</dbReference>
<dbReference type="Pfam" id="PF21090">
    <property type="entry name" value="P-loop_SecA"/>
    <property type="match status" value="1"/>
</dbReference>
<proteinExistence type="inferred from homology"/>
<keyword evidence="20" id="KW-1185">Reference proteome</keyword>
<accession>A0ABU5EM97</accession>
<feature type="domain" description="Helicase ATP-binding" evidence="16">
    <location>
        <begin position="179"/>
        <end position="338"/>
    </location>
</feature>
<comment type="function">
    <text evidence="13">Part of the Sec protein translocase complex. Interacts with the SecYEG preprotein conducting channel. Has a central role in coupling the hydrolysis of ATP to the transfer of proteins into and across the cell membrane, serving as an ATP-driven molecular motor driving the stepwise translocation of polypeptide chains across the membrane.</text>
</comment>
<dbReference type="SMART" id="SM00957">
    <property type="entry name" value="SecA_DEAD"/>
    <property type="match status" value="1"/>
</dbReference>
<evidence type="ECO:0000256" key="7">
    <source>
        <dbReference type="ARBA" id="ARBA00022741"/>
    </source>
</evidence>
<keyword evidence="7 13" id="KW-0547">Nucleotide-binding</keyword>
<keyword evidence="9 13" id="KW-0653">Protein transport</keyword>
<evidence type="ECO:0000256" key="10">
    <source>
        <dbReference type="ARBA" id="ARBA00022967"/>
    </source>
</evidence>
<feature type="binding site" evidence="13">
    <location>
        <begin position="195"/>
        <end position="199"/>
    </location>
    <ligand>
        <name>ATP</name>
        <dbReference type="ChEBI" id="CHEBI:30616"/>
    </ligand>
</feature>
<evidence type="ECO:0000313" key="20">
    <source>
        <dbReference type="Proteomes" id="UP001285855"/>
    </source>
</evidence>
<keyword evidence="12 13" id="KW-0472">Membrane</keyword>
<feature type="binding site" evidence="13">
    <location>
        <position position="692"/>
    </location>
    <ligand>
        <name>ATP</name>
        <dbReference type="ChEBI" id="CHEBI:30616"/>
    </ligand>
</feature>
<dbReference type="Proteomes" id="UP001285855">
    <property type="component" value="Unassembled WGS sequence"/>
</dbReference>
<reference evidence="19 20" key="1">
    <citation type="submission" date="2023-11" db="EMBL/GenBank/DDBJ databases">
        <title>Winogradskyella pelagius sp. nov., isolated from coastal sediment.</title>
        <authorList>
            <person name="Li F."/>
        </authorList>
    </citation>
    <scope>NUCLEOTIDE SEQUENCE [LARGE SCALE GENOMIC DNA]</scope>
    <source>
        <strain evidence="19 20">KCTC 23502</strain>
    </source>
</reference>
<gene>
    <name evidence="13 19" type="primary">secA</name>
    <name evidence="19" type="ORF">SNF14_07530</name>
</gene>
<dbReference type="PROSITE" id="PS51196">
    <property type="entry name" value="SECA_MOTOR_DEAD"/>
    <property type="match status" value="1"/>
</dbReference>
<dbReference type="InterPro" id="IPR036266">
    <property type="entry name" value="SecA_Wing/Scaffold_sf"/>
</dbReference>
<comment type="catalytic activity">
    <reaction evidence="13">
        <text>ATP + H2O + cellular proteinSide 1 = ADP + phosphate + cellular proteinSide 2.</text>
        <dbReference type="EC" id="7.4.2.8"/>
    </reaction>
</comment>
<evidence type="ECO:0000313" key="19">
    <source>
        <dbReference type="EMBL" id="MDY2587186.1"/>
    </source>
</evidence>
<dbReference type="Gene3D" id="3.40.50.300">
    <property type="entry name" value="P-loop containing nucleotide triphosphate hydrolases"/>
    <property type="match status" value="3"/>
</dbReference>
<protein>
    <recommendedName>
        <fullName evidence="13 14">Protein translocase subunit SecA</fullName>
        <ecNumber evidence="13">7.4.2.8</ecNumber>
    </recommendedName>
</protein>
<keyword evidence="10 13" id="KW-1278">Translocase</keyword>
<dbReference type="CDD" id="cd18803">
    <property type="entry name" value="SF2_C_secA"/>
    <property type="match status" value="1"/>
</dbReference>
<feature type="compositionally biased region" description="Basic and acidic residues" evidence="15">
    <location>
        <begin position="1037"/>
        <end position="1054"/>
    </location>
</feature>
<dbReference type="EC" id="7.4.2.8" evidence="13"/>
<evidence type="ECO:0000256" key="2">
    <source>
        <dbReference type="ARBA" id="ARBA00007650"/>
    </source>
</evidence>
<evidence type="ECO:0000256" key="9">
    <source>
        <dbReference type="ARBA" id="ARBA00022927"/>
    </source>
</evidence>
<keyword evidence="5 13" id="KW-0963">Cytoplasm</keyword>
<comment type="subunit">
    <text evidence="13">Monomer and homodimer. Part of the essential Sec protein translocation apparatus which comprises SecA, SecYEG and auxiliary proteins SecDF. Other proteins may also be involved.</text>
</comment>
<dbReference type="PRINTS" id="PR00906">
    <property type="entry name" value="SECA"/>
</dbReference>
<dbReference type="NCBIfam" id="TIGR00963">
    <property type="entry name" value="secA"/>
    <property type="match status" value="1"/>
</dbReference>
<dbReference type="PROSITE" id="PS51192">
    <property type="entry name" value="HELICASE_ATP_BIND_1"/>
    <property type="match status" value="1"/>
</dbReference>
<dbReference type="InterPro" id="IPR011115">
    <property type="entry name" value="SecA_DEAD"/>
</dbReference>
<dbReference type="Pfam" id="PF07517">
    <property type="entry name" value="SecA_DEAD"/>
    <property type="match status" value="1"/>
</dbReference>
<dbReference type="EMBL" id="JAXDAE010000006">
    <property type="protein sequence ID" value="MDY2587186.1"/>
    <property type="molecule type" value="Genomic_DNA"/>
</dbReference>
<dbReference type="InterPro" id="IPR001650">
    <property type="entry name" value="Helicase_C-like"/>
</dbReference>